<proteinExistence type="predicted"/>
<gene>
    <name evidence="2" type="ORF">CCO02nite_07460</name>
</gene>
<organism evidence="2 3">
    <name type="scientific">Cellulomonas composti</name>
    <dbReference type="NCBI Taxonomy" id="266130"/>
    <lineage>
        <taxon>Bacteria</taxon>
        <taxon>Bacillati</taxon>
        <taxon>Actinomycetota</taxon>
        <taxon>Actinomycetes</taxon>
        <taxon>Micrococcales</taxon>
        <taxon>Cellulomonadaceae</taxon>
        <taxon>Cellulomonas</taxon>
    </lineage>
</organism>
<accession>A0A511J7Y0</accession>
<keyword evidence="3" id="KW-1185">Reference proteome</keyword>
<feature type="transmembrane region" description="Helical" evidence="1">
    <location>
        <begin position="74"/>
        <end position="94"/>
    </location>
</feature>
<protein>
    <recommendedName>
        <fullName evidence="4">Integral membrane protein</fullName>
    </recommendedName>
</protein>
<comment type="caution">
    <text evidence="2">The sequence shown here is derived from an EMBL/GenBank/DDBJ whole genome shotgun (WGS) entry which is preliminary data.</text>
</comment>
<keyword evidence="1" id="KW-0472">Membrane</keyword>
<dbReference type="Proteomes" id="UP000321720">
    <property type="component" value="Unassembled WGS sequence"/>
</dbReference>
<dbReference type="RefSeq" id="WP_146841692.1">
    <property type="nucleotide sequence ID" value="NZ_BJWG01000002.1"/>
</dbReference>
<dbReference type="OrthoDB" id="4775448at2"/>
<reference evidence="2 3" key="1">
    <citation type="submission" date="2019-07" db="EMBL/GenBank/DDBJ databases">
        <title>Whole genome shotgun sequence of Cellulomonas composti NBRC 100758.</title>
        <authorList>
            <person name="Hosoyama A."/>
            <person name="Uohara A."/>
            <person name="Ohji S."/>
            <person name="Ichikawa N."/>
        </authorList>
    </citation>
    <scope>NUCLEOTIDE SEQUENCE [LARGE SCALE GENOMIC DNA]</scope>
    <source>
        <strain evidence="2 3">NBRC 100758</strain>
    </source>
</reference>
<evidence type="ECO:0000256" key="1">
    <source>
        <dbReference type="SAM" id="Phobius"/>
    </source>
</evidence>
<name>A0A511J7Y0_9CELL</name>
<feature type="transmembrane region" description="Helical" evidence="1">
    <location>
        <begin position="40"/>
        <end position="62"/>
    </location>
</feature>
<feature type="transmembrane region" description="Helical" evidence="1">
    <location>
        <begin position="100"/>
        <end position="120"/>
    </location>
</feature>
<evidence type="ECO:0008006" key="4">
    <source>
        <dbReference type="Google" id="ProtNLM"/>
    </source>
</evidence>
<dbReference type="EMBL" id="BJWG01000002">
    <property type="protein sequence ID" value="GEL94088.1"/>
    <property type="molecule type" value="Genomic_DNA"/>
</dbReference>
<keyword evidence="1" id="KW-1133">Transmembrane helix</keyword>
<sequence length="142" mass="15680">MRPLRITLILVAIFQLALGIMFLVAPRATADLFGLGPDAPAWVHWLFAMMAARFLGYAYGMLVAARDPLGSTSWINSMIGIQVVDWIATVVFLGRGDVTLQQVTTAAFMPVLFVAALLWWHPRRLMRTPARPADDPTLTPTT</sequence>
<dbReference type="AlphaFoldDB" id="A0A511J7Y0"/>
<evidence type="ECO:0000313" key="2">
    <source>
        <dbReference type="EMBL" id="GEL94088.1"/>
    </source>
</evidence>
<evidence type="ECO:0000313" key="3">
    <source>
        <dbReference type="Proteomes" id="UP000321720"/>
    </source>
</evidence>
<keyword evidence="1" id="KW-0812">Transmembrane</keyword>